<sequence length="65" mass="7505">MIRWQNWLGNRPDRDFCECVWGQDDATTNDRGSLHVGHTNNTLACCQCPQQLKTPHILLYFSLEG</sequence>
<reference evidence="1" key="1">
    <citation type="submission" date="2007-08" db="EMBL/GenBank/DDBJ databases">
        <authorList>
            <person name="Frangeul L."/>
        </authorList>
    </citation>
    <scope>NUCLEOTIDE SEQUENCE</scope>
    <source>
        <strain evidence="1">PCC 7806</strain>
    </source>
</reference>
<organism evidence="1">
    <name type="scientific">Microcystis aeruginosa (strain PCC 7806)</name>
    <dbReference type="NCBI Taxonomy" id="267872"/>
    <lineage>
        <taxon>Bacteria</taxon>
        <taxon>Bacillati</taxon>
        <taxon>Cyanobacteriota</taxon>
        <taxon>Cyanophyceae</taxon>
        <taxon>Oscillatoriophycideae</taxon>
        <taxon>Chroococcales</taxon>
        <taxon>Microcystaceae</taxon>
        <taxon>Microcystis</taxon>
    </lineage>
</organism>
<dbReference type="EMBL" id="AM778949">
    <property type="protein sequence ID" value="CAO90115.1"/>
    <property type="molecule type" value="Genomic_DNA"/>
</dbReference>
<dbReference type="AlphaFoldDB" id="A8YIY2"/>
<protein>
    <submittedName>
        <fullName evidence="1">Similarity</fullName>
    </submittedName>
</protein>
<evidence type="ECO:0000313" key="1">
    <source>
        <dbReference type="EMBL" id="CAO90115.1"/>
    </source>
</evidence>
<gene>
    <name evidence="1" type="ORF">IPF_2415</name>
</gene>
<name>A8YIY2_MICA7</name>
<proteinExistence type="predicted"/>
<accession>A8YIY2</accession>